<dbReference type="Proteomes" id="UP000188533">
    <property type="component" value="Unassembled WGS sequence"/>
</dbReference>
<feature type="compositionally biased region" description="Basic and acidic residues" evidence="1">
    <location>
        <begin position="156"/>
        <end position="170"/>
    </location>
</feature>
<proteinExistence type="predicted"/>
<feature type="region of interest" description="Disordered" evidence="1">
    <location>
        <begin position="156"/>
        <end position="178"/>
    </location>
</feature>
<name>A0A1Q3EFB6_LENED</name>
<keyword evidence="3" id="KW-1185">Reference proteome</keyword>
<reference evidence="2 3" key="2">
    <citation type="submission" date="2017-02" db="EMBL/GenBank/DDBJ databases">
        <title>A genome survey and senescence transcriptome analysis in Lentinula edodes.</title>
        <authorList>
            <person name="Sakamoto Y."/>
            <person name="Nakade K."/>
            <person name="Sato S."/>
            <person name="Yoshida Y."/>
            <person name="Miyazaki K."/>
            <person name="Natsume S."/>
            <person name="Konno N."/>
        </authorList>
    </citation>
    <scope>NUCLEOTIDE SEQUENCE [LARGE SCALE GENOMIC DNA]</scope>
    <source>
        <strain evidence="2 3">NBRC 111202</strain>
    </source>
</reference>
<gene>
    <name evidence="2" type="ORF">LENED_007779</name>
</gene>
<protein>
    <submittedName>
        <fullName evidence="2">Uncharacterized protein</fullName>
    </submittedName>
</protein>
<organism evidence="2 3">
    <name type="scientific">Lentinula edodes</name>
    <name type="common">Shiitake mushroom</name>
    <name type="synonym">Lentinus edodes</name>
    <dbReference type="NCBI Taxonomy" id="5353"/>
    <lineage>
        <taxon>Eukaryota</taxon>
        <taxon>Fungi</taxon>
        <taxon>Dikarya</taxon>
        <taxon>Basidiomycota</taxon>
        <taxon>Agaricomycotina</taxon>
        <taxon>Agaricomycetes</taxon>
        <taxon>Agaricomycetidae</taxon>
        <taxon>Agaricales</taxon>
        <taxon>Marasmiineae</taxon>
        <taxon>Omphalotaceae</taxon>
        <taxon>Lentinula</taxon>
    </lineage>
</organism>
<comment type="caution">
    <text evidence="2">The sequence shown here is derived from an EMBL/GenBank/DDBJ whole genome shotgun (WGS) entry which is preliminary data.</text>
</comment>
<dbReference type="EMBL" id="BDGU01000282">
    <property type="protein sequence ID" value="GAW05892.1"/>
    <property type="molecule type" value="Genomic_DNA"/>
</dbReference>
<reference evidence="2 3" key="1">
    <citation type="submission" date="2016-08" db="EMBL/GenBank/DDBJ databases">
        <authorList>
            <consortium name="Lentinula edodes genome sequencing consortium"/>
            <person name="Sakamoto Y."/>
            <person name="Nakade K."/>
            <person name="Sato S."/>
            <person name="Yoshida Y."/>
            <person name="Miyazaki K."/>
            <person name="Natsume S."/>
            <person name="Konno N."/>
        </authorList>
    </citation>
    <scope>NUCLEOTIDE SEQUENCE [LARGE SCALE GENOMIC DNA]</scope>
    <source>
        <strain evidence="2 3">NBRC 111202</strain>
    </source>
</reference>
<dbReference type="AlphaFoldDB" id="A0A1Q3EFB6"/>
<accession>A0A1Q3EFB6</accession>
<evidence type="ECO:0000256" key="1">
    <source>
        <dbReference type="SAM" id="MobiDB-lite"/>
    </source>
</evidence>
<sequence length="178" mass="20309">MQFSFTSSSTFNAFSKMRSSLAYLLIGLLAVVRAAPFDLTTSDVSFETRGDLSTEVQEELHPGSHNGPAYSQIHIMFDWSKQHGPETKSVPQGVADRLKDYFRTMKPPLPAVEYTLTFDHGAKVWSYDNDFEAFDFYWWAEGHTFKWTRAHLPEQKRIGSKSEDQVEGGEKSISFRNP</sequence>
<evidence type="ECO:0000313" key="2">
    <source>
        <dbReference type="EMBL" id="GAW05892.1"/>
    </source>
</evidence>
<evidence type="ECO:0000313" key="3">
    <source>
        <dbReference type="Proteomes" id="UP000188533"/>
    </source>
</evidence>